<reference evidence="3 4" key="1">
    <citation type="submission" date="2019-03" db="EMBL/GenBank/DDBJ databases">
        <title>Algoriphagus sp. nov, a new strain isolated from root system soil of mangrove plant Kandelia.</title>
        <authorList>
            <person name="Yin Q."/>
            <person name="Wang K."/>
            <person name="Song Z."/>
        </authorList>
    </citation>
    <scope>NUCLEOTIDE SEQUENCE [LARGE SCALE GENOMIC DNA]</scope>
    <source>
        <strain evidence="3 4">XY-J91</strain>
    </source>
</reference>
<evidence type="ECO:0000259" key="1">
    <source>
        <dbReference type="Pfam" id="PF07632"/>
    </source>
</evidence>
<name>A0A4Y9QPR6_9BACT</name>
<feature type="domain" description="Cellulose-binding Sde182 C-terminal" evidence="2">
    <location>
        <begin position="449"/>
        <end position="525"/>
    </location>
</feature>
<evidence type="ECO:0000313" key="4">
    <source>
        <dbReference type="Proteomes" id="UP000297647"/>
    </source>
</evidence>
<keyword evidence="4" id="KW-1185">Reference proteome</keyword>
<sequence length="530" mass="59882">MKPITLSKIQATFLIFTFLLAFSPIIALSQESPLKPRIIITADPELDDNNSLIRMILYSSDLQIEGLIYASSQFHWKGDGKGTKWFVPGREYDRFGMNECPCESWRWADDERFIHEIVEAYEKSYPNLKIHNSDYPSPELLKSVIRYGNIEFDGDYSKDSPGSELIRELILDEKPGKLFITAWGGGSTIARALYTIQRDFEFTEDWKEIQDKISRKVLLLPSGDQDDTFATYIRPNWPNIEIRQFRQVPSYGYGAQIRATPENAPYLTSQWMKENISDRRPFGELYRVWGDGKQMVEGDKVDYFGFAGYTNEQLKEMGYFVWLPVQEKGSWLGEGDNHTVMNMLGNGLRAFEKGTYGGWGGRTILTEQPSQVPGMGSTGSAEDMAALLSSQNRAQNELEDFPNYFPAAQRDFAARMKWSVSPKFEDANHPPMVRIQGPLTLAVSPGQKIKLHAESKDPDGNQVELSWYQTPVSGNEVKASFSQTSGKSIELSIPEDAIPGQEVHVIVAGTDDGSPKLTNYQRVIIIIKGQ</sequence>
<dbReference type="InterPro" id="IPR036452">
    <property type="entry name" value="Ribo_hydro-like"/>
</dbReference>
<dbReference type="InterPro" id="IPR048527">
    <property type="entry name" value="Sde182_C"/>
</dbReference>
<dbReference type="Gene3D" id="2.60.40.10">
    <property type="entry name" value="Immunoglobulins"/>
    <property type="match status" value="1"/>
</dbReference>
<proteinExistence type="predicted"/>
<accession>A0A4Y9QPR6</accession>
<gene>
    <name evidence="3" type="ORF">E4S40_09120</name>
</gene>
<dbReference type="Proteomes" id="UP000297647">
    <property type="component" value="Unassembled WGS sequence"/>
</dbReference>
<dbReference type="OrthoDB" id="253051at2"/>
<evidence type="ECO:0000313" key="3">
    <source>
        <dbReference type="EMBL" id="TFV94190.1"/>
    </source>
</evidence>
<dbReference type="Gene3D" id="3.90.245.10">
    <property type="entry name" value="Ribonucleoside hydrolase-like"/>
    <property type="match status" value="1"/>
</dbReference>
<dbReference type="AlphaFoldDB" id="A0A4Y9QPR6"/>
<dbReference type="EMBL" id="SPSB01000003">
    <property type="protein sequence ID" value="TFV94190.1"/>
    <property type="molecule type" value="Genomic_DNA"/>
</dbReference>
<dbReference type="RefSeq" id="WP_135073285.1">
    <property type="nucleotide sequence ID" value="NZ_SPSB01000003.1"/>
</dbReference>
<dbReference type="InterPro" id="IPR013783">
    <property type="entry name" value="Ig-like_fold"/>
</dbReference>
<dbReference type="Pfam" id="PF07632">
    <property type="entry name" value="Sde182_NH-like"/>
    <property type="match status" value="1"/>
</dbReference>
<feature type="domain" description="Cellulose-binding Sde182 nucleoside hydrolase-like" evidence="1">
    <location>
        <begin position="37"/>
        <end position="362"/>
    </location>
</feature>
<protein>
    <submittedName>
        <fullName evidence="3">DUF1593 domain-containing protein</fullName>
    </submittedName>
</protein>
<dbReference type="Pfam" id="PF21027">
    <property type="entry name" value="Sde0182_C"/>
    <property type="match status" value="1"/>
</dbReference>
<dbReference type="InterPro" id="IPR011483">
    <property type="entry name" value="Sde182_NH-like"/>
</dbReference>
<dbReference type="GO" id="GO:0016799">
    <property type="term" value="F:hydrolase activity, hydrolyzing N-glycosyl compounds"/>
    <property type="evidence" value="ECO:0007669"/>
    <property type="project" value="InterPro"/>
</dbReference>
<comment type="caution">
    <text evidence="3">The sequence shown here is derived from an EMBL/GenBank/DDBJ whole genome shotgun (WGS) entry which is preliminary data.</text>
</comment>
<evidence type="ECO:0000259" key="2">
    <source>
        <dbReference type="Pfam" id="PF21027"/>
    </source>
</evidence>
<organism evidence="3 4">
    <name type="scientific">Algoriphagus kandeliae</name>
    <dbReference type="NCBI Taxonomy" id="2562278"/>
    <lineage>
        <taxon>Bacteria</taxon>
        <taxon>Pseudomonadati</taxon>
        <taxon>Bacteroidota</taxon>
        <taxon>Cytophagia</taxon>
        <taxon>Cytophagales</taxon>
        <taxon>Cyclobacteriaceae</taxon>
        <taxon>Algoriphagus</taxon>
    </lineage>
</organism>